<evidence type="ECO:0000256" key="6">
    <source>
        <dbReference type="ARBA" id="ARBA00022960"/>
    </source>
</evidence>
<keyword evidence="3 10" id="KW-0132">Cell division</keyword>
<comment type="similarity">
    <text evidence="10">Belongs to the MurCDEF family. MurF subfamily.</text>
</comment>
<comment type="catalytic activity">
    <reaction evidence="10 11">
        <text>D-alanyl-D-alanine + UDP-N-acetyl-alpha-D-muramoyl-L-alanyl-gamma-D-glutamyl-meso-2,6-diaminopimelate + ATP = UDP-N-acetyl-alpha-D-muramoyl-L-alanyl-gamma-D-glutamyl-meso-2,6-diaminopimeloyl-D-alanyl-D-alanine + ADP + phosphate + H(+)</text>
        <dbReference type="Rhea" id="RHEA:28374"/>
        <dbReference type="ChEBI" id="CHEBI:15378"/>
        <dbReference type="ChEBI" id="CHEBI:30616"/>
        <dbReference type="ChEBI" id="CHEBI:43474"/>
        <dbReference type="ChEBI" id="CHEBI:57822"/>
        <dbReference type="ChEBI" id="CHEBI:61386"/>
        <dbReference type="ChEBI" id="CHEBI:83905"/>
        <dbReference type="ChEBI" id="CHEBI:456216"/>
        <dbReference type="EC" id="6.3.2.10"/>
    </reaction>
</comment>
<accession>A0A3A4PA32</accession>
<dbReference type="GO" id="GO:0005524">
    <property type="term" value="F:ATP binding"/>
    <property type="evidence" value="ECO:0007669"/>
    <property type="project" value="UniProtKB-UniRule"/>
</dbReference>
<dbReference type="EMBL" id="QZKU01000030">
    <property type="protein sequence ID" value="RJP24811.1"/>
    <property type="molecule type" value="Genomic_DNA"/>
</dbReference>
<keyword evidence="2 10" id="KW-0436">Ligase</keyword>
<evidence type="ECO:0000259" key="13">
    <source>
        <dbReference type="Pfam" id="PF02875"/>
    </source>
</evidence>
<dbReference type="Proteomes" id="UP000265882">
    <property type="component" value="Unassembled WGS sequence"/>
</dbReference>
<evidence type="ECO:0000256" key="9">
    <source>
        <dbReference type="ARBA" id="ARBA00023316"/>
    </source>
</evidence>
<dbReference type="PANTHER" id="PTHR43024:SF1">
    <property type="entry name" value="UDP-N-ACETYLMURAMOYL-TRIPEPTIDE--D-ALANYL-D-ALANINE LIGASE"/>
    <property type="match status" value="1"/>
</dbReference>
<dbReference type="Gene3D" id="3.40.1390.10">
    <property type="entry name" value="MurE/MurF, N-terminal domain"/>
    <property type="match status" value="1"/>
</dbReference>
<dbReference type="GO" id="GO:0071555">
    <property type="term" value="P:cell wall organization"/>
    <property type="evidence" value="ECO:0007669"/>
    <property type="project" value="UniProtKB-KW"/>
</dbReference>
<dbReference type="InterPro" id="IPR005863">
    <property type="entry name" value="UDP-N-AcMur_synth"/>
</dbReference>
<keyword evidence="8 10" id="KW-0131">Cell cycle</keyword>
<name>A0A3A4PA32_ABYX5</name>
<evidence type="ECO:0000256" key="8">
    <source>
        <dbReference type="ARBA" id="ARBA00023306"/>
    </source>
</evidence>
<dbReference type="Gene3D" id="3.90.190.20">
    <property type="entry name" value="Mur ligase, C-terminal domain"/>
    <property type="match status" value="1"/>
</dbReference>
<evidence type="ECO:0000259" key="12">
    <source>
        <dbReference type="Pfam" id="PF01225"/>
    </source>
</evidence>
<dbReference type="InterPro" id="IPR004101">
    <property type="entry name" value="Mur_ligase_C"/>
</dbReference>
<dbReference type="InterPro" id="IPR036565">
    <property type="entry name" value="Mur-like_cat_sf"/>
</dbReference>
<dbReference type="SUPFAM" id="SSF53623">
    <property type="entry name" value="MurD-like peptide ligases, catalytic domain"/>
    <property type="match status" value="1"/>
</dbReference>
<evidence type="ECO:0000313" key="16">
    <source>
        <dbReference type="Proteomes" id="UP000265882"/>
    </source>
</evidence>
<comment type="subcellular location">
    <subcellularLocation>
        <location evidence="10 11">Cytoplasm</location>
    </subcellularLocation>
</comment>
<comment type="caution">
    <text evidence="15">The sequence shown here is derived from an EMBL/GenBank/DDBJ whole genome shotgun (WGS) entry which is preliminary data.</text>
</comment>
<dbReference type="SUPFAM" id="SSF53244">
    <property type="entry name" value="MurD-like peptide ligases, peptide-binding domain"/>
    <property type="match status" value="1"/>
</dbReference>
<keyword evidence="9 10" id="KW-0961">Cell wall biogenesis/degradation</keyword>
<dbReference type="SUPFAM" id="SSF63418">
    <property type="entry name" value="MurE/MurF N-terminal domain"/>
    <property type="match status" value="1"/>
</dbReference>
<evidence type="ECO:0000256" key="1">
    <source>
        <dbReference type="ARBA" id="ARBA00022490"/>
    </source>
</evidence>
<feature type="domain" description="Mur ligase N-terminal catalytic" evidence="12">
    <location>
        <begin position="26"/>
        <end position="105"/>
    </location>
</feature>
<evidence type="ECO:0000256" key="10">
    <source>
        <dbReference type="HAMAP-Rule" id="MF_02019"/>
    </source>
</evidence>
<feature type="binding site" evidence="10">
    <location>
        <begin position="117"/>
        <end position="123"/>
    </location>
    <ligand>
        <name>ATP</name>
        <dbReference type="ChEBI" id="CHEBI:30616"/>
    </ligand>
</feature>
<dbReference type="PANTHER" id="PTHR43024">
    <property type="entry name" value="UDP-N-ACETYLMURAMOYL-TRIPEPTIDE--D-ALANYL-D-ALANINE LIGASE"/>
    <property type="match status" value="1"/>
</dbReference>
<dbReference type="UniPathway" id="UPA00219"/>
<dbReference type="InterPro" id="IPR013221">
    <property type="entry name" value="Mur_ligase_cen"/>
</dbReference>
<dbReference type="GO" id="GO:0008766">
    <property type="term" value="F:UDP-N-acetylmuramoylalanyl-D-glutamyl-2,6-diaminopimelate-D-alanyl-D-alanine ligase activity"/>
    <property type="evidence" value="ECO:0007669"/>
    <property type="project" value="RHEA"/>
</dbReference>
<feature type="domain" description="Mur ligase C-terminal" evidence="13">
    <location>
        <begin position="321"/>
        <end position="446"/>
    </location>
</feature>
<evidence type="ECO:0000256" key="2">
    <source>
        <dbReference type="ARBA" id="ARBA00022598"/>
    </source>
</evidence>
<dbReference type="Pfam" id="PF01225">
    <property type="entry name" value="Mur_ligase"/>
    <property type="match status" value="1"/>
</dbReference>
<sequence length="461" mass="49192">MKTMSLEEMTDLCGGRLIAGASSSPVSGLSTDTRTIQPGEVFLALKGERFDGHAFAEKALEKGAAAVIAERGQLREMQERLPDDGGLIEVGDTLAALHLLAQRYRAMFHIPVIGITGSCGKTTTKDMLSAILNEGGKALKTEGNLNNLIGAPLMLLKLAPEIKAAVIEIASNSPGEIARLSSILNPTGGIITSVGPVHLEGFGSLEGVMNEKCSLAGFIAPDGFLVINHDDIPVERIGSGFKGKITTFGAADSADFYATAVRQDLKNGAEFLVNGREPMTVPVAGLHNILNALAATAAARELGIDFEQIRCGLRRFAGCKMRMEILDLRGITAVNDAYNANPRAMRESISTVMAMPAARRILVLGDMLELGDYAREAHRSLGLFVGQLGPDLLYLMGSFADEVRAGAVDAGLQANRISCFARPEEIATSLREILQPQDLLLVKGSRGMRMERVLHLLNEEG</sequence>
<keyword evidence="4 10" id="KW-0547">Nucleotide-binding</keyword>
<dbReference type="GO" id="GO:0008360">
    <property type="term" value="P:regulation of cell shape"/>
    <property type="evidence" value="ECO:0007669"/>
    <property type="project" value="UniProtKB-KW"/>
</dbReference>
<dbReference type="InterPro" id="IPR036615">
    <property type="entry name" value="Mur_ligase_C_dom_sf"/>
</dbReference>
<keyword evidence="6 10" id="KW-0133">Cell shape</keyword>
<dbReference type="AlphaFoldDB" id="A0A3A4PA32"/>
<protein>
    <recommendedName>
        <fullName evidence="10 11">UDP-N-acetylmuramoyl-tripeptide--D-alanyl-D-alanine ligase</fullName>
        <ecNumber evidence="10 11">6.3.2.10</ecNumber>
    </recommendedName>
    <alternativeName>
        <fullName evidence="10">D-alanyl-D-alanine-adding enzyme</fullName>
    </alternativeName>
</protein>
<evidence type="ECO:0000256" key="3">
    <source>
        <dbReference type="ARBA" id="ARBA00022618"/>
    </source>
</evidence>
<evidence type="ECO:0000256" key="7">
    <source>
        <dbReference type="ARBA" id="ARBA00022984"/>
    </source>
</evidence>
<comment type="pathway">
    <text evidence="10 11">Cell wall biogenesis; peptidoglycan biosynthesis.</text>
</comment>
<keyword evidence="7 10" id="KW-0573">Peptidoglycan synthesis</keyword>
<dbReference type="EC" id="6.3.2.10" evidence="10 11"/>
<dbReference type="Pfam" id="PF08245">
    <property type="entry name" value="Mur_ligase_M"/>
    <property type="match status" value="1"/>
</dbReference>
<comment type="function">
    <text evidence="10 11">Involved in cell wall formation. Catalyzes the final step in the synthesis of UDP-N-acetylmuramoyl-pentapeptide, the precursor of murein.</text>
</comment>
<keyword evidence="5 10" id="KW-0067">ATP-binding</keyword>
<dbReference type="NCBIfam" id="TIGR01143">
    <property type="entry name" value="murF"/>
    <property type="match status" value="1"/>
</dbReference>
<dbReference type="GO" id="GO:0047480">
    <property type="term" value="F:UDP-N-acetylmuramoyl-tripeptide-D-alanyl-D-alanine ligase activity"/>
    <property type="evidence" value="ECO:0007669"/>
    <property type="project" value="UniProtKB-UniRule"/>
</dbReference>
<dbReference type="Gene3D" id="3.40.1190.10">
    <property type="entry name" value="Mur-like, catalytic domain"/>
    <property type="match status" value="1"/>
</dbReference>
<dbReference type="InterPro" id="IPR051046">
    <property type="entry name" value="MurCDEF_CellWall_CoF430Synth"/>
</dbReference>
<dbReference type="HAMAP" id="MF_02019">
    <property type="entry name" value="MurF"/>
    <property type="match status" value="1"/>
</dbReference>
<evidence type="ECO:0000259" key="14">
    <source>
        <dbReference type="Pfam" id="PF08245"/>
    </source>
</evidence>
<reference evidence="15 16" key="1">
    <citation type="journal article" date="2017" name="ISME J.">
        <title>Energy and carbon metabolisms in a deep terrestrial subsurface fluid microbial community.</title>
        <authorList>
            <person name="Momper L."/>
            <person name="Jungbluth S.P."/>
            <person name="Lee M.D."/>
            <person name="Amend J.P."/>
        </authorList>
    </citation>
    <scope>NUCLEOTIDE SEQUENCE [LARGE SCALE GENOMIC DNA]</scope>
    <source>
        <strain evidence="15">SURF_5</strain>
    </source>
</reference>
<dbReference type="InterPro" id="IPR000713">
    <property type="entry name" value="Mur_ligase_N"/>
</dbReference>
<dbReference type="Pfam" id="PF02875">
    <property type="entry name" value="Mur_ligase_C"/>
    <property type="match status" value="1"/>
</dbReference>
<evidence type="ECO:0000256" key="11">
    <source>
        <dbReference type="RuleBase" id="RU004136"/>
    </source>
</evidence>
<evidence type="ECO:0000256" key="5">
    <source>
        <dbReference type="ARBA" id="ARBA00022840"/>
    </source>
</evidence>
<dbReference type="GO" id="GO:0005737">
    <property type="term" value="C:cytoplasm"/>
    <property type="evidence" value="ECO:0007669"/>
    <property type="project" value="UniProtKB-SubCell"/>
</dbReference>
<feature type="domain" description="Mur ligase central" evidence="14">
    <location>
        <begin position="115"/>
        <end position="299"/>
    </location>
</feature>
<evidence type="ECO:0000256" key="4">
    <source>
        <dbReference type="ARBA" id="ARBA00022741"/>
    </source>
</evidence>
<keyword evidence="1 10" id="KW-0963">Cytoplasm</keyword>
<proteinExistence type="inferred from homology"/>
<dbReference type="GO" id="GO:0051301">
    <property type="term" value="P:cell division"/>
    <property type="evidence" value="ECO:0007669"/>
    <property type="project" value="UniProtKB-KW"/>
</dbReference>
<dbReference type="GO" id="GO:0009252">
    <property type="term" value="P:peptidoglycan biosynthetic process"/>
    <property type="evidence" value="ECO:0007669"/>
    <property type="project" value="UniProtKB-UniRule"/>
</dbReference>
<evidence type="ECO:0000313" key="15">
    <source>
        <dbReference type="EMBL" id="RJP24811.1"/>
    </source>
</evidence>
<gene>
    <name evidence="10" type="primary">murF</name>
    <name evidence="15" type="ORF">C4520_03330</name>
</gene>
<organism evidence="15 16">
    <name type="scientific">Abyssobacteria bacterium (strain SURF_5)</name>
    <dbReference type="NCBI Taxonomy" id="2093360"/>
    <lineage>
        <taxon>Bacteria</taxon>
        <taxon>Pseudomonadati</taxon>
        <taxon>Candidatus Hydrogenedentota</taxon>
        <taxon>Candidatus Abyssobacteria</taxon>
    </lineage>
</organism>
<dbReference type="InterPro" id="IPR035911">
    <property type="entry name" value="MurE/MurF_N"/>
</dbReference>